<dbReference type="PANTHER" id="PTHR35786:SF1">
    <property type="entry name" value="REDOX-SENSING TRANSCRIPTIONAL REPRESSOR REX 1"/>
    <property type="match status" value="1"/>
</dbReference>
<keyword evidence="2 7" id="KW-0678">Repressor</keyword>
<dbReference type="NCBIfam" id="NF003994">
    <property type="entry name" value="PRK05472.2-3"/>
    <property type="match status" value="1"/>
</dbReference>
<proteinExistence type="inferred from homology"/>
<evidence type="ECO:0000256" key="6">
    <source>
        <dbReference type="ARBA" id="ARBA00023163"/>
    </source>
</evidence>
<protein>
    <recommendedName>
        <fullName evidence="7">Redox-sensing transcriptional repressor Rex</fullName>
    </recommendedName>
</protein>
<evidence type="ECO:0000256" key="2">
    <source>
        <dbReference type="ARBA" id="ARBA00022491"/>
    </source>
</evidence>
<comment type="function">
    <text evidence="7">Modulates transcription in response to changes in cellular NADH/NAD(+) redox state.</text>
</comment>
<keyword evidence="5 7" id="KW-0238">DNA-binding</keyword>
<evidence type="ECO:0000256" key="3">
    <source>
        <dbReference type="ARBA" id="ARBA00023015"/>
    </source>
</evidence>
<dbReference type="SUPFAM" id="SSF46785">
    <property type="entry name" value="Winged helix' DNA-binding domain"/>
    <property type="match status" value="1"/>
</dbReference>
<comment type="subcellular location">
    <subcellularLocation>
        <location evidence="7">Cytoplasm</location>
    </subcellularLocation>
</comment>
<dbReference type="GO" id="GO:0003677">
    <property type="term" value="F:DNA binding"/>
    <property type="evidence" value="ECO:0007669"/>
    <property type="project" value="UniProtKB-UniRule"/>
</dbReference>
<dbReference type="NCBIfam" id="NF003996">
    <property type="entry name" value="PRK05472.2-5"/>
    <property type="match status" value="1"/>
</dbReference>
<gene>
    <name evidence="7" type="primary">rex</name>
    <name evidence="9" type="ORF">AMJ44_02515</name>
</gene>
<name>A0A0S7Y4R9_UNCSA</name>
<keyword evidence="4 7" id="KW-0520">NAD</keyword>
<dbReference type="PANTHER" id="PTHR35786">
    <property type="entry name" value="REDOX-SENSING TRANSCRIPTIONAL REPRESSOR REX"/>
    <property type="match status" value="1"/>
</dbReference>
<dbReference type="InterPro" id="IPR036388">
    <property type="entry name" value="WH-like_DNA-bd_sf"/>
</dbReference>
<evidence type="ECO:0000256" key="5">
    <source>
        <dbReference type="ARBA" id="ARBA00023125"/>
    </source>
</evidence>
<dbReference type="InterPro" id="IPR009718">
    <property type="entry name" value="Rex_DNA-bd_C_dom"/>
</dbReference>
<dbReference type="InterPro" id="IPR036390">
    <property type="entry name" value="WH_DNA-bd_sf"/>
</dbReference>
<feature type="DNA-binding region" description="H-T-H motif" evidence="7">
    <location>
        <begin position="14"/>
        <end position="53"/>
    </location>
</feature>
<dbReference type="GO" id="GO:0005737">
    <property type="term" value="C:cytoplasm"/>
    <property type="evidence" value="ECO:0007669"/>
    <property type="project" value="UniProtKB-SubCell"/>
</dbReference>
<keyword evidence="3 7" id="KW-0805">Transcription regulation</keyword>
<dbReference type="Proteomes" id="UP000051861">
    <property type="component" value="Unassembled WGS sequence"/>
</dbReference>
<dbReference type="AlphaFoldDB" id="A0A0S7Y4R9"/>
<dbReference type="InterPro" id="IPR022876">
    <property type="entry name" value="Tscrpt_rep_Rex"/>
</dbReference>
<keyword evidence="6 7" id="KW-0804">Transcription</keyword>
<keyword evidence="1 7" id="KW-0963">Cytoplasm</keyword>
<dbReference type="NCBIfam" id="NF003993">
    <property type="entry name" value="PRK05472.2-2"/>
    <property type="match status" value="1"/>
</dbReference>
<evidence type="ECO:0000313" key="9">
    <source>
        <dbReference type="EMBL" id="KPJ69717.1"/>
    </source>
</evidence>
<evidence type="ECO:0000256" key="4">
    <source>
        <dbReference type="ARBA" id="ARBA00023027"/>
    </source>
</evidence>
<dbReference type="GO" id="GO:0051775">
    <property type="term" value="P:response to redox state"/>
    <property type="evidence" value="ECO:0007669"/>
    <property type="project" value="InterPro"/>
</dbReference>
<dbReference type="Pfam" id="PF06971">
    <property type="entry name" value="Put_DNA-bind_N"/>
    <property type="match status" value="1"/>
</dbReference>
<evidence type="ECO:0000313" key="10">
    <source>
        <dbReference type="Proteomes" id="UP000051861"/>
    </source>
</evidence>
<dbReference type="InterPro" id="IPR036291">
    <property type="entry name" value="NAD(P)-bd_dom_sf"/>
</dbReference>
<dbReference type="GO" id="GO:0045892">
    <property type="term" value="P:negative regulation of DNA-templated transcription"/>
    <property type="evidence" value="ECO:0007669"/>
    <property type="project" value="InterPro"/>
</dbReference>
<dbReference type="SMART" id="SM00881">
    <property type="entry name" value="CoA_binding"/>
    <property type="match status" value="1"/>
</dbReference>
<dbReference type="InterPro" id="IPR058236">
    <property type="entry name" value="Rex_actinobacterial-type"/>
</dbReference>
<comment type="caution">
    <text evidence="9">The sequence shown here is derived from an EMBL/GenBank/DDBJ whole genome shotgun (WGS) entry which is preliminary data.</text>
</comment>
<dbReference type="NCBIfam" id="NF003995">
    <property type="entry name" value="PRK05472.2-4"/>
    <property type="match status" value="1"/>
</dbReference>
<dbReference type="Pfam" id="PF02629">
    <property type="entry name" value="CoA_binding"/>
    <property type="match status" value="1"/>
</dbReference>
<evidence type="ECO:0000256" key="7">
    <source>
        <dbReference type="HAMAP-Rule" id="MF_01131"/>
    </source>
</evidence>
<comment type="subunit">
    <text evidence="7">Homodimer.</text>
</comment>
<feature type="domain" description="CoA-binding" evidence="8">
    <location>
        <begin position="77"/>
        <end position="178"/>
    </location>
</feature>
<dbReference type="NCBIfam" id="NF003989">
    <property type="entry name" value="PRK05472.1-3"/>
    <property type="match status" value="1"/>
</dbReference>
<dbReference type="HAMAP" id="MF_01131">
    <property type="entry name" value="Rex"/>
    <property type="match status" value="1"/>
</dbReference>
<feature type="binding site" evidence="7">
    <location>
        <begin position="88"/>
        <end position="93"/>
    </location>
    <ligand>
        <name>NAD(+)</name>
        <dbReference type="ChEBI" id="CHEBI:57540"/>
    </ligand>
</feature>
<dbReference type="Gene3D" id="3.40.50.720">
    <property type="entry name" value="NAD(P)-binding Rossmann-like Domain"/>
    <property type="match status" value="1"/>
</dbReference>
<dbReference type="InterPro" id="IPR003781">
    <property type="entry name" value="CoA-bd"/>
</dbReference>
<organism evidence="9 10">
    <name type="scientific">candidate division WOR-1 bacterium DG_54_3</name>
    <dbReference type="NCBI Taxonomy" id="1703775"/>
    <lineage>
        <taxon>Bacteria</taxon>
        <taxon>Bacillati</taxon>
        <taxon>Saganbacteria</taxon>
    </lineage>
</organism>
<reference evidence="9 10" key="1">
    <citation type="journal article" date="2015" name="Microbiome">
        <title>Genomic resolution of linkages in carbon, nitrogen, and sulfur cycling among widespread estuary sediment bacteria.</title>
        <authorList>
            <person name="Baker B.J."/>
            <person name="Lazar C.S."/>
            <person name="Teske A.P."/>
            <person name="Dick G.J."/>
        </authorList>
    </citation>
    <scope>NUCLEOTIDE SEQUENCE [LARGE SCALE GENOMIC DNA]</scope>
    <source>
        <strain evidence="9">DG_54_3</strain>
    </source>
</reference>
<dbReference type="PATRIC" id="fig|1703775.3.peg.3360"/>
<evidence type="ECO:0000259" key="8">
    <source>
        <dbReference type="SMART" id="SM00881"/>
    </source>
</evidence>
<dbReference type="GO" id="GO:0003700">
    <property type="term" value="F:DNA-binding transcription factor activity"/>
    <property type="evidence" value="ECO:0007669"/>
    <property type="project" value="UniProtKB-UniRule"/>
</dbReference>
<dbReference type="Gene3D" id="1.10.10.10">
    <property type="entry name" value="Winged helix-like DNA-binding domain superfamily/Winged helix DNA-binding domain"/>
    <property type="match status" value="1"/>
</dbReference>
<comment type="similarity">
    <text evidence="7">Belongs to the transcriptional regulatory Rex family.</text>
</comment>
<sequence length="219" mass="24346">MKQIPEKTIKRLSLYYRYLHFLSQHGTVNVSSRSLADLLEAKPSQIRKDLSYFGEFGKTGTGYNVPELKKQIARILGLERGRKVAIIGMGNLGMALLAYKGFEVLGFNVVAVFDNSPRKIGKKYRGKICQEMVSFAQVAKKEKIEMVILTVPAEAAQEVAAIVTSAGVKALLNFAPVHLNVPKDVRVSNVDLASELKGLSYFVSGQEYLRKRGLTRKPR</sequence>
<dbReference type="SUPFAM" id="SSF51735">
    <property type="entry name" value="NAD(P)-binding Rossmann-fold domains"/>
    <property type="match status" value="1"/>
</dbReference>
<evidence type="ECO:0000256" key="1">
    <source>
        <dbReference type="ARBA" id="ARBA00022490"/>
    </source>
</evidence>
<accession>A0A0S7Y4R9</accession>
<dbReference type="EMBL" id="LIZX01000015">
    <property type="protein sequence ID" value="KPJ69717.1"/>
    <property type="molecule type" value="Genomic_DNA"/>
</dbReference>